<evidence type="ECO:0000313" key="2">
    <source>
        <dbReference type="Proteomes" id="UP000198601"/>
    </source>
</evidence>
<dbReference type="RefSeq" id="WP_090666358.1">
    <property type="nucleotide sequence ID" value="NZ_FMTT01000002.1"/>
</dbReference>
<accession>A0A1G4PE76</accession>
<name>A0A1G4PE76_9BACL</name>
<organism evidence="1 2">
    <name type="scientific">Paenibacillus tianmuensis</name>
    <dbReference type="NCBI Taxonomy" id="624147"/>
    <lineage>
        <taxon>Bacteria</taxon>
        <taxon>Bacillati</taxon>
        <taxon>Bacillota</taxon>
        <taxon>Bacilli</taxon>
        <taxon>Bacillales</taxon>
        <taxon>Paenibacillaceae</taxon>
        <taxon>Paenibacillus</taxon>
    </lineage>
</organism>
<proteinExistence type="predicted"/>
<keyword evidence="2" id="KW-1185">Reference proteome</keyword>
<evidence type="ECO:0000313" key="1">
    <source>
        <dbReference type="EMBL" id="SCW30556.1"/>
    </source>
</evidence>
<dbReference type="AlphaFoldDB" id="A0A1G4PE76"/>
<protein>
    <submittedName>
        <fullName evidence="1">Uncharacterized protein</fullName>
    </submittedName>
</protein>
<dbReference type="Proteomes" id="UP000198601">
    <property type="component" value="Unassembled WGS sequence"/>
</dbReference>
<reference evidence="2" key="1">
    <citation type="submission" date="2016-10" db="EMBL/GenBank/DDBJ databases">
        <authorList>
            <person name="Varghese N."/>
            <person name="Submissions S."/>
        </authorList>
    </citation>
    <scope>NUCLEOTIDE SEQUENCE [LARGE SCALE GENOMIC DNA]</scope>
    <source>
        <strain evidence="2">CGMCC 1.8946</strain>
    </source>
</reference>
<gene>
    <name evidence="1" type="ORF">SAMN04487970_100282</name>
</gene>
<sequence>MGTIKCGFWMTKFLITPNEFENILEICDKYGITFEVTTFERPKHSKENVLVEYKKYYNHVTSMEKINNRIGFVYSVVIPDTLGFHLVSNKFQYSDEVKRFWIDDLYLELSYQKAVAINDETGEYFTYEDINLHYPKGYPIYKEIEDYIKGISKPMRIKINDKVKSFPIRISQNVATDLEQSWSFKENQIEMISYKPKK</sequence>
<dbReference type="EMBL" id="FMTT01000002">
    <property type="protein sequence ID" value="SCW30556.1"/>
    <property type="molecule type" value="Genomic_DNA"/>
</dbReference>